<dbReference type="SUPFAM" id="SSF47384">
    <property type="entry name" value="Homodimeric domain of signal transducing histidine kinase"/>
    <property type="match status" value="1"/>
</dbReference>
<dbReference type="EC" id="2.7.13.3" evidence="2"/>
<feature type="region of interest" description="Disordered" evidence="7">
    <location>
        <begin position="1"/>
        <end position="21"/>
    </location>
</feature>
<dbReference type="PANTHER" id="PTHR43711">
    <property type="entry name" value="TWO-COMPONENT HISTIDINE KINASE"/>
    <property type="match status" value="1"/>
</dbReference>
<keyword evidence="8" id="KW-0472">Membrane</keyword>
<gene>
    <name evidence="10" type="ORF">DRB17_12640</name>
</gene>
<dbReference type="InterPro" id="IPR036097">
    <property type="entry name" value="HisK_dim/P_sf"/>
</dbReference>
<dbReference type="InterPro" id="IPR004358">
    <property type="entry name" value="Sig_transdc_His_kin-like_C"/>
</dbReference>
<dbReference type="CDD" id="cd16922">
    <property type="entry name" value="HATPase_EvgS-ArcB-TorS-like"/>
    <property type="match status" value="1"/>
</dbReference>
<keyword evidence="6" id="KW-0902">Two-component regulatory system</keyword>
<dbReference type="PROSITE" id="PS50109">
    <property type="entry name" value="HIS_KIN"/>
    <property type="match status" value="1"/>
</dbReference>
<evidence type="ECO:0000256" key="4">
    <source>
        <dbReference type="ARBA" id="ARBA00022679"/>
    </source>
</evidence>
<feature type="transmembrane region" description="Helical" evidence="8">
    <location>
        <begin position="83"/>
        <end position="100"/>
    </location>
</feature>
<dbReference type="CDD" id="cd00082">
    <property type="entry name" value="HisKA"/>
    <property type="match status" value="1"/>
</dbReference>
<comment type="catalytic activity">
    <reaction evidence="1">
        <text>ATP + protein L-histidine = ADP + protein N-phospho-L-histidine.</text>
        <dbReference type="EC" id="2.7.13.3"/>
    </reaction>
</comment>
<proteinExistence type="predicted"/>
<evidence type="ECO:0000256" key="2">
    <source>
        <dbReference type="ARBA" id="ARBA00012438"/>
    </source>
</evidence>
<name>A0A369T8D3_9PROT</name>
<keyword evidence="8" id="KW-1133">Transmembrane helix</keyword>
<feature type="domain" description="Histidine kinase" evidence="9">
    <location>
        <begin position="259"/>
        <end position="480"/>
    </location>
</feature>
<evidence type="ECO:0000256" key="7">
    <source>
        <dbReference type="SAM" id="MobiDB-lite"/>
    </source>
</evidence>
<evidence type="ECO:0000256" key="8">
    <source>
        <dbReference type="SAM" id="Phobius"/>
    </source>
</evidence>
<accession>A0A369T8D3</accession>
<keyword evidence="8" id="KW-0812">Transmembrane</keyword>
<evidence type="ECO:0000256" key="5">
    <source>
        <dbReference type="ARBA" id="ARBA00022777"/>
    </source>
</evidence>
<dbReference type="RefSeq" id="WP_114582569.1">
    <property type="nucleotide sequence ID" value="NZ_QPMH01000011.1"/>
</dbReference>
<evidence type="ECO:0000256" key="3">
    <source>
        <dbReference type="ARBA" id="ARBA00022553"/>
    </source>
</evidence>
<dbReference type="InterPro" id="IPR036890">
    <property type="entry name" value="HATPase_C_sf"/>
</dbReference>
<feature type="transmembrane region" description="Helical" evidence="8">
    <location>
        <begin position="197"/>
        <end position="215"/>
    </location>
</feature>
<feature type="transmembrane region" description="Helical" evidence="8">
    <location>
        <begin position="57"/>
        <end position="77"/>
    </location>
</feature>
<dbReference type="SMART" id="SM00387">
    <property type="entry name" value="HATPase_c"/>
    <property type="match status" value="1"/>
</dbReference>
<reference evidence="10 11" key="1">
    <citation type="submission" date="2018-07" db="EMBL/GenBank/DDBJ databases">
        <title>Venubactetium sediminum gen. nov., sp. nov., isolated from a marine solar saltern.</title>
        <authorList>
            <person name="Wang S."/>
        </authorList>
    </citation>
    <scope>NUCLEOTIDE SEQUENCE [LARGE SCALE GENOMIC DNA]</scope>
    <source>
        <strain evidence="10 11">WD2A32</strain>
    </source>
</reference>
<evidence type="ECO:0000313" key="11">
    <source>
        <dbReference type="Proteomes" id="UP000253941"/>
    </source>
</evidence>
<dbReference type="InterPro" id="IPR050736">
    <property type="entry name" value="Sensor_HK_Regulatory"/>
</dbReference>
<comment type="caution">
    <text evidence="10">The sequence shown here is derived from an EMBL/GenBank/DDBJ whole genome shotgun (WGS) entry which is preliminary data.</text>
</comment>
<dbReference type="EMBL" id="QPMH01000011">
    <property type="protein sequence ID" value="RDD61538.1"/>
    <property type="molecule type" value="Genomic_DNA"/>
</dbReference>
<evidence type="ECO:0000256" key="6">
    <source>
        <dbReference type="ARBA" id="ARBA00023012"/>
    </source>
</evidence>
<keyword evidence="3" id="KW-0597">Phosphoprotein</keyword>
<dbReference type="PRINTS" id="PR00344">
    <property type="entry name" value="BCTRLSENSOR"/>
</dbReference>
<dbReference type="Gene3D" id="3.30.565.10">
    <property type="entry name" value="Histidine kinase-like ATPase, C-terminal domain"/>
    <property type="match status" value="1"/>
</dbReference>
<dbReference type="Proteomes" id="UP000253941">
    <property type="component" value="Unassembled WGS sequence"/>
</dbReference>
<keyword evidence="4" id="KW-0808">Transferase</keyword>
<dbReference type="Gene3D" id="1.10.287.130">
    <property type="match status" value="1"/>
</dbReference>
<dbReference type="Pfam" id="PF00512">
    <property type="entry name" value="HisKA"/>
    <property type="match status" value="1"/>
</dbReference>
<dbReference type="InterPro" id="IPR005467">
    <property type="entry name" value="His_kinase_dom"/>
</dbReference>
<dbReference type="SMART" id="SM00388">
    <property type="entry name" value="HisKA"/>
    <property type="match status" value="1"/>
</dbReference>
<keyword evidence="11" id="KW-1185">Reference proteome</keyword>
<feature type="transmembrane region" description="Helical" evidence="8">
    <location>
        <begin position="121"/>
        <end position="143"/>
    </location>
</feature>
<keyword evidence="5" id="KW-0418">Kinase</keyword>
<dbReference type="FunFam" id="3.30.565.10:FF:000006">
    <property type="entry name" value="Sensor histidine kinase WalK"/>
    <property type="match status" value="1"/>
</dbReference>
<dbReference type="Pfam" id="PF02518">
    <property type="entry name" value="HATPase_c"/>
    <property type="match status" value="1"/>
</dbReference>
<dbReference type="SUPFAM" id="SSF55874">
    <property type="entry name" value="ATPase domain of HSP90 chaperone/DNA topoisomerase II/histidine kinase"/>
    <property type="match status" value="1"/>
</dbReference>
<evidence type="ECO:0000256" key="1">
    <source>
        <dbReference type="ARBA" id="ARBA00000085"/>
    </source>
</evidence>
<organism evidence="10 11">
    <name type="scientific">Ferruginivarius sediminum</name>
    <dbReference type="NCBI Taxonomy" id="2661937"/>
    <lineage>
        <taxon>Bacteria</taxon>
        <taxon>Pseudomonadati</taxon>
        <taxon>Pseudomonadota</taxon>
        <taxon>Alphaproteobacteria</taxon>
        <taxon>Rhodospirillales</taxon>
        <taxon>Rhodospirillaceae</taxon>
        <taxon>Ferruginivarius</taxon>
    </lineage>
</organism>
<protein>
    <recommendedName>
        <fullName evidence="2">histidine kinase</fullName>
        <ecNumber evidence="2">2.7.13.3</ecNumber>
    </recommendedName>
</protein>
<dbReference type="InterPro" id="IPR003661">
    <property type="entry name" value="HisK_dim/P_dom"/>
</dbReference>
<dbReference type="PANTHER" id="PTHR43711:SF31">
    <property type="entry name" value="HISTIDINE KINASE"/>
    <property type="match status" value="1"/>
</dbReference>
<evidence type="ECO:0000313" key="10">
    <source>
        <dbReference type="EMBL" id="RDD61538.1"/>
    </source>
</evidence>
<dbReference type="InterPro" id="IPR003594">
    <property type="entry name" value="HATPase_dom"/>
</dbReference>
<dbReference type="GO" id="GO:0000155">
    <property type="term" value="F:phosphorelay sensor kinase activity"/>
    <property type="evidence" value="ECO:0007669"/>
    <property type="project" value="InterPro"/>
</dbReference>
<sequence>MKEKTDTHGRGVPRSGTMGLGFRGLGASSARPGQVRDLSDHDARIARERWRLFLRNLPLALIGNSVCAATFAGLVWWTTGRPLALAWGAAMLALSLWRWLRLRRFARPALGRGMTAVGRRVLIAGNALAGLGWGLGFAALLPWGDVEMQVLGCFFAAGLSAGAVSALSPVTLAFSLFVVAMNAPFAIYLLAHVALPQVAMAIGAVTFTALIVFIARNMYRQLTQGLAVRFANVRLMRQLSRARDMAEASNRAKSEFLAMMSHELRTPLNAIIGFSESIDSQIFGPLGDRRYGEYARDIRDSGHHLLALINDVLDLSRIGAGHYELRRERCDIGEIVHSAVRTARQAVNNPGVRIEVPDLDGLPRIDADPRALKQIFLNLVSNAVKFTPDGGSITVGAQPVEGGQLEIAVTDTGIGIAPKDQARVLSPFVQADGTLARRYKGTGLGLALAKELTELHGGRLVLTSAVGEGTTVRVILPGIVADRGAQGHDDGWKMAQ</sequence>
<evidence type="ECO:0000259" key="9">
    <source>
        <dbReference type="PROSITE" id="PS50109"/>
    </source>
</evidence>
<dbReference type="AlphaFoldDB" id="A0A369T8D3"/>